<evidence type="ECO:0000256" key="5">
    <source>
        <dbReference type="ARBA" id="ARBA00022989"/>
    </source>
</evidence>
<dbReference type="RefSeq" id="WP_085545671.1">
    <property type="nucleotide sequence ID" value="NZ_FXBB01000053.1"/>
</dbReference>
<feature type="transmembrane region" description="Helical" evidence="7">
    <location>
        <begin position="258"/>
        <end position="275"/>
    </location>
</feature>
<comment type="similarity">
    <text evidence="2">Belongs to the UPF0718 family.</text>
</comment>
<evidence type="ECO:0000256" key="7">
    <source>
        <dbReference type="SAM" id="Phobius"/>
    </source>
</evidence>
<evidence type="ECO:0000256" key="1">
    <source>
        <dbReference type="ARBA" id="ARBA00004651"/>
    </source>
</evidence>
<evidence type="ECO:0000313" key="8">
    <source>
        <dbReference type="EMBL" id="SMG50585.1"/>
    </source>
</evidence>
<feature type="transmembrane region" description="Helical" evidence="7">
    <location>
        <begin position="227"/>
        <end position="252"/>
    </location>
</feature>
<feature type="transmembrane region" description="Helical" evidence="7">
    <location>
        <begin position="329"/>
        <end position="348"/>
    </location>
</feature>
<keyword evidence="3" id="KW-1003">Cell membrane</keyword>
<proteinExistence type="inferred from homology"/>
<keyword evidence="9" id="KW-1185">Reference proteome</keyword>
<keyword evidence="5 7" id="KW-1133">Transmembrane helix</keyword>
<dbReference type="NCBIfam" id="NF033936">
    <property type="entry name" value="CuZnOut_SO0444"/>
    <property type="match status" value="1"/>
</dbReference>
<name>A0A1X7LA07_9BACT</name>
<sequence length="365" mass="38276">MYGFITSVLKETVSMFLDAAPYMTLGILISGLLKAFIDPSWVQRYLGGKGLSPVFKASIAGIPLPLCSCGVIPAAAALKKQGASSGATVSFLISTPQSGVDSIALSYALLDPVMTVARPIVAFISAFVAGGLSVFFGGPETETTGKSDCCSDHCHDHDHGHGDRHNDGHKRTLRERIREGVSFAVVDIWGDLSKMFFIGILLSGLISVAVPQSFLEKALGGGLSSMLLMTVVGIPMYICATSSTPLAAALILKGVSPGAALVFLMAGPATSIINLPLLHRILGTRRLAIYLGSIVSVAVTAGLVVDRIYGAYGLSAQAIVGQGSEHLPQWVHIAGAVALLSMWAYNWAKDRSKKGDKMALSCNRG</sequence>
<evidence type="ECO:0000313" key="9">
    <source>
        <dbReference type="Proteomes" id="UP000193355"/>
    </source>
</evidence>
<dbReference type="OrthoDB" id="9777774at2"/>
<feature type="transmembrane region" description="Helical" evidence="7">
    <location>
        <begin position="195"/>
        <end position="215"/>
    </location>
</feature>
<evidence type="ECO:0008006" key="10">
    <source>
        <dbReference type="Google" id="ProtNLM"/>
    </source>
</evidence>
<dbReference type="GO" id="GO:0005886">
    <property type="term" value="C:plasma membrane"/>
    <property type="evidence" value="ECO:0007669"/>
    <property type="project" value="UniProtKB-SubCell"/>
</dbReference>
<dbReference type="PANTHER" id="PTHR34184:SF4">
    <property type="entry name" value="UPF0718 PROTEIN YCGR"/>
    <property type="match status" value="1"/>
</dbReference>
<dbReference type="PANTHER" id="PTHR34184">
    <property type="entry name" value="UPF0718 PROTEIN YCGR"/>
    <property type="match status" value="1"/>
</dbReference>
<evidence type="ECO:0000256" key="2">
    <source>
        <dbReference type="ARBA" id="ARBA00006386"/>
    </source>
</evidence>
<keyword evidence="4 7" id="KW-0812">Transmembrane</keyword>
<reference evidence="9" key="1">
    <citation type="submission" date="2017-04" db="EMBL/GenBank/DDBJ databases">
        <authorList>
            <person name="Varghese N."/>
            <person name="Submissions S."/>
        </authorList>
    </citation>
    <scope>NUCLEOTIDE SEQUENCE [LARGE SCALE GENOMIC DNA]</scope>
    <source>
        <strain evidence="9">USBA 82</strain>
    </source>
</reference>
<evidence type="ECO:0000256" key="3">
    <source>
        <dbReference type="ARBA" id="ARBA00022475"/>
    </source>
</evidence>
<dbReference type="Pfam" id="PF03773">
    <property type="entry name" value="ArsP_1"/>
    <property type="match status" value="1"/>
</dbReference>
<accession>A0A1X7LA07</accession>
<organism evidence="8 9">
    <name type="scientific">Dethiosulfovibrio salsuginis</name>
    <dbReference type="NCBI Taxonomy" id="561720"/>
    <lineage>
        <taxon>Bacteria</taxon>
        <taxon>Thermotogati</taxon>
        <taxon>Synergistota</taxon>
        <taxon>Synergistia</taxon>
        <taxon>Synergistales</taxon>
        <taxon>Dethiosulfovibrionaceae</taxon>
        <taxon>Dethiosulfovibrio</taxon>
    </lineage>
</organism>
<feature type="transmembrane region" description="Helical" evidence="7">
    <location>
        <begin position="20"/>
        <end position="37"/>
    </location>
</feature>
<gene>
    <name evidence="8" type="ORF">SAMN06275492_1535</name>
</gene>
<evidence type="ECO:0000256" key="6">
    <source>
        <dbReference type="ARBA" id="ARBA00023136"/>
    </source>
</evidence>
<dbReference type="InterPro" id="IPR005524">
    <property type="entry name" value="DUF318"/>
</dbReference>
<feature type="transmembrane region" description="Helical" evidence="7">
    <location>
        <begin position="120"/>
        <end position="138"/>
    </location>
</feature>
<dbReference type="Proteomes" id="UP000193355">
    <property type="component" value="Unassembled WGS sequence"/>
</dbReference>
<dbReference type="InterPro" id="IPR052923">
    <property type="entry name" value="UPF0718"/>
</dbReference>
<dbReference type="STRING" id="561720.SAMN06275492_1535"/>
<evidence type="ECO:0000256" key="4">
    <source>
        <dbReference type="ARBA" id="ARBA00022692"/>
    </source>
</evidence>
<protein>
    <recommendedName>
        <fullName evidence="10">Permease</fullName>
    </recommendedName>
</protein>
<dbReference type="AlphaFoldDB" id="A0A1X7LA07"/>
<keyword evidence="6 7" id="KW-0472">Membrane</keyword>
<feature type="transmembrane region" description="Helical" evidence="7">
    <location>
        <begin position="287"/>
        <end position="309"/>
    </location>
</feature>
<dbReference type="EMBL" id="FXBB01000053">
    <property type="protein sequence ID" value="SMG50585.1"/>
    <property type="molecule type" value="Genomic_DNA"/>
</dbReference>
<comment type="subcellular location">
    <subcellularLocation>
        <location evidence="1">Cell membrane</location>
        <topology evidence="1">Multi-pass membrane protein</topology>
    </subcellularLocation>
</comment>